<protein>
    <submittedName>
        <fullName evidence="1">DUF4176 domain-containing protein</fullName>
    </submittedName>
</protein>
<dbReference type="RefSeq" id="WP_003074977.1">
    <property type="nucleotide sequence ID" value="NZ_CP053999.1"/>
</dbReference>
<dbReference type="EMBL" id="JABZYP010000011">
    <property type="protein sequence ID" value="MBF1712877.1"/>
    <property type="molecule type" value="Genomic_DNA"/>
</dbReference>
<dbReference type="Proteomes" id="UP000721045">
    <property type="component" value="Unassembled WGS sequence"/>
</dbReference>
<proteinExistence type="predicted"/>
<evidence type="ECO:0000313" key="1">
    <source>
        <dbReference type="EMBL" id="MBF1712877.1"/>
    </source>
</evidence>
<reference evidence="1" key="1">
    <citation type="submission" date="2020-04" db="EMBL/GenBank/DDBJ databases">
        <title>Deep metagenomics examines the oral microbiome during advanced dental caries in children, revealing novel taxa and co-occurrences with host molecules.</title>
        <authorList>
            <person name="Baker J.L."/>
            <person name="Morton J.T."/>
            <person name="Dinis M."/>
            <person name="Alvarez R."/>
            <person name="Tran N.C."/>
            <person name="Knight R."/>
            <person name="Edlund A."/>
        </authorList>
    </citation>
    <scope>NUCLEOTIDE SEQUENCE</scope>
    <source>
        <strain evidence="1">JCVI_23_bin.22</strain>
    </source>
</reference>
<sequence length="102" mass="11762">MVESNQLLPLGSVVLLEEGLQKLIIVGRGAIYKDQATQEEVFADYMGAIYPIGVNPETTIFFQNENIDRVIFRGFSDEEEERFMEVYGKWEQEVTISKKRPE</sequence>
<gene>
    <name evidence="1" type="ORF">HXO88_03945</name>
</gene>
<comment type="caution">
    <text evidence="1">The sequence shown here is derived from an EMBL/GenBank/DDBJ whole genome shotgun (WGS) entry which is preliminary data.</text>
</comment>
<evidence type="ECO:0000313" key="2">
    <source>
        <dbReference type="Proteomes" id="UP000721045"/>
    </source>
</evidence>
<organism evidence="1 2">
    <name type="scientific">Streptococcus intermedius</name>
    <dbReference type="NCBI Taxonomy" id="1338"/>
    <lineage>
        <taxon>Bacteria</taxon>
        <taxon>Bacillati</taxon>
        <taxon>Bacillota</taxon>
        <taxon>Bacilli</taxon>
        <taxon>Lactobacillales</taxon>
        <taxon>Streptococcaceae</taxon>
        <taxon>Streptococcus</taxon>
        <taxon>Streptococcus anginosus group</taxon>
    </lineage>
</organism>
<dbReference type="Pfam" id="PF13780">
    <property type="entry name" value="DUF4176"/>
    <property type="match status" value="1"/>
</dbReference>
<accession>A0A930RBZ9</accession>
<dbReference type="AlphaFoldDB" id="A0A930RBZ9"/>
<dbReference type="InterPro" id="IPR025233">
    <property type="entry name" value="DUF4176"/>
</dbReference>
<name>A0A930RBZ9_STRIT</name>